<feature type="transmembrane region" description="Helical" evidence="1">
    <location>
        <begin position="73"/>
        <end position="96"/>
    </location>
</feature>
<reference evidence="3 4" key="1">
    <citation type="submission" date="2019-03" db="EMBL/GenBank/DDBJ databases">
        <authorList>
            <person name="Gaulin E."/>
            <person name="Dumas B."/>
        </authorList>
    </citation>
    <scope>NUCLEOTIDE SEQUENCE [LARGE SCALE GENOMIC DNA]</scope>
    <source>
        <strain evidence="3">CBS 568.67</strain>
    </source>
</reference>
<dbReference type="EMBL" id="VJMH01005237">
    <property type="protein sequence ID" value="KAF0698481.1"/>
    <property type="molecule type" value="Genomic_DNA"/>
</dbReference>
<dbReference type="AlphaFoldDB" id="A0A485KS46"/>
<gene>
    <name evidence="3" type="primary">Aste57867_10904</name>
    <name evidence="2" type="ORF">As57867_010864</name>
    <name evidence="3" type="ORF">ASTE57867_10904</name>
</gene>
<organism evidence="3 4">
    <name type="scientific">Aphanomyces stellatus</name>
    <dbReference type="NCBI Taxonomy" id="120398"/>
    <lineage>
        <taxon>Eukaryota</taxon>
        <taxon>Sar</taxon>
        <taxon>Stramenopiles</taxon>
        <taxon>Oomycota</taxon>
        <taxon>Saprolegniomycetes</taxon>
        <taxon>Saprolegniales</taxon>
        <taxon>Verrucalvaceae</taxon>
        <taxon>Aphanomyces</taxon>
    </lineage>
</organism>
<proteinExistence type="predicted"/>
<evidence type="ECO:0000313" key="3">
    <source>
        <dbReference type="EMBL" id="VFT87772.1"/>
    </source>
</evidence>
<reference evidence="2" key="2">
    <citation type="submission" date="2019-06" db="EMBL/GenBank/DDBJ databases">
        <title>Genomics analysis of Aphanomyces spp. identifies a new class of oomycete effector associated with host adaptation.</title>
        <authorList>
            <person name="Gaulin E."/>
        </authorList>
    </citation>
    <scope>NUCLEOTIDE SEQUENCE</scope>
    <source>
        <strain evidence="2">CBS 578.67</strain>
    </source>
</reference>
<keyword evidence="4" id="KW-1185">Reference proteome</keyword>
<dbReference type="Proteomes" id="UP000332933">
    <property type="component" value="Unassembled WGS sequence"/>
</dbReference>
<sequence length="282" mass="30893">MLSVYVIVLSLSAGMTLCTCFSVFKWKNVTRDAGHGTMFMVFFCWFVWSIAMLGLTCTAFINDRSTSWEAPLARHLGFITETFFNSISLWFTAAAYELQRRALHPRSSTSHRASLTCYMLLIGGSSFVLLATLVVIDYTCGSIDPTDALQWSSVILSAISWGTWGIRAMSVLYPAALALWLARRRCDSRQGLPKALSHTVLLFFALNTPYLILGPLVALDVIPSATVATGLGLVKALSFGSGIAISVVLGLSIRGFDAFYHSTSRSQSSEEHLPPSNQRRIG</sequence>
<feature type="transmembrane region" description="Helical" evidence="1">
    <location>
        <begin position="195"/>
        <end position="213"/>
    </location>
</feature>
<keyword evidence="1" id="KW-0472">Membrane</keyword>
<feature type="transmembrane region" description="Helical" evidence="1">
    <location>
        <begin position="117"/>
        <end position="138"/>
    </location>
</feature>
<feature type="transmembrane region" description="Helical" evidence="1">
    <location>
        <begin position="233"/>
        <end position="256"/>
    </location>
</feature>
<accession>A0A485KS46</accession>
<evidence type="ECO:0000313" key="2">
    <source>
        <dbReference type="EMBL" id="KAF0698481.1"/>
    </source>
</evidence>
<protein>
    <submittedName>
        <fullName evidence="3">Aste57867_10904 protein</fullName>
    </submittedName>
</protein>
<keyword evidence="1" id="KW-1133">Transmembrane helix</keyword>
<keyword evidence="1" id="KW-0812">Transmembrane</keyword>
<feature type="transmembrane region" description="Helical" evidence="1">
    <location>
        <begin position="38"/>
        <end position="61"/>
    </location>
</feature>
<evidence type="ECO:0000256" key="1">
    <source>
        <dbReference type="SAM" id="Phobius"/>
    </source>
</evidence>
<name>A0A485KS46_9STRA</name>
<feature type="transmembrane region" description="Helical" evidence="1">
    <location>
        <begin position="158"/>
        <end position="183"/>
    </location>
</feature>
<feature type="transmembrane region" description="Helical" evidence="1">
    <location>
        <begin position="6"/>
        <end position="26"/>
    </location>
</feature>
<dbReference type="EMBL" id="CAADRA010005258">
    <property type="protein sequence ID" value="VFT87772.1"/>
    <property type="molecule type" value="Genomic_DNA"/>
</dbReference>
<evidence type="ECO:0000313" key="4">
    <source>
        <dbReference type="Proteomes" id="UP000332933"/>
    </source>
</evidence>